<dbReference type="Gene3D" id="1.10.10.10">
    <property type="entry name" value="Winged helix-like DNA-binding domain superfamily/Winged helix DNA-binding domain"/>
    <property type="match status" value="1"/>
</dbReference>
<keyword evidence="1" id="KW-0805">Transcription regulation</keyword>
<keyword evidence="3" id="KW-0804">Transcription</keyword>
<feature type="domain" description="HTH arsR-type" evidence="4">
    <location>
        <begin position="2"/>
        <end position="98"/>
    </location>
</feature>
<dbReference type="InterPro" id="IPR011991">
    <property type="entry name" value="ArsR-like_HTH"/>
</dbReference>
<evidence type="ECO:0000256" key="1">
    <source>
        <dbReference type="ARBA" id="ARBA00023015"/>
    </source>
</evidence>
<reference evidence="5" key="1">
    <citation type="journal article" date="2021" name="PeerJ">
        <title>Extensive microbial diversity within the chicken gut microbiome revealed by metagenomics and culture.</title>
        <authorList>
            <person name="Gilroy R."/>
            <person name="Ravi A."/>
            <person name="Getino M."/>
            <person name="Pursley I."/>
            <person name="Horton D.L."/>
            <person name="Alikhan N.F."/>
            <person name="Baker D."/>
            <person name="Gharbi K."/>
            <person name="Hall N."/>
            <person name="Watson M."/>
            <person name="Adriaenssens E.M."/>
            <person name="Foster-Nyarko E."/>
            <person name="Jarju S."/>
            <person name="Secka A."/>
            <person name="Antonio M."/>
            <person name="Oren A."/>
            <person name="Chaudhuri R.R."/>
            <person name="La Ragione R."/>
            <person name="Hildebrand F."/>
            <person name="Pallen M.J."/>
        </authorList>
    </citation>
    <scope>NUCLEOTIDE SEQUENCE</scope>
    <source>
        <strain evidence="5">CHK165-2605</strain>
    </source>
</reference>
<dbReference type="PIRSF" id="PIRSF030050">
    <property type="entry name" value="UCP030050_HTH"/>
    <property type="match status" value="1"/>
</dbReference>
<dbReference type="InterPro" id="IPR051081">
    <property type="entry name" value="HTH_MetalResp_TranReg"/>
</dbReference>
<dbReference type="Pfam" id="PF13412">
    <property type="entry name" value="HTH_24"/>
    <property type="match status" value="1"/>
</dbReference>
<gene>
    <name evidence="5" type="ORF">H9756_02420</name>
</gene>
<evidence type="ECO:0000313" key="5">
    <source>
        <dbReference type="EMBL" id="HJC42524.1"/>
    </source>
</evidence>
<evidence type="ECO:0000256" key="2">
    <source>
        <dbReference type="ARBA" id="ARBA00023125"/>
    </source>
</evidence>
<dbReference type="SMART" id="SM00418">
    <property type="entry name" value="HTH_ARSR"/>
    <property type="match status" value="1"/>
</dbReference>
<dbReference type="SUPFAM" id="SSF46785">
    <property type="entry name" value="Winged helix' DNA-binding domain"/>
    <property type="match status" value="1"/>
</dbReference>
<dbReference type="AlphaFoldDB" id="A0A9D2T1W6"/>
<dbReference type="Proteomes" id="UP000823895">
    <property type="component" value="Unassembled WGS sequence"/>
</dbReference>
<dbReference type="PANTHER" id="PTHR33154">
    <property type="entry name" value="TRANSCRIPTIONAL REGULATOR, ARSR FAMILY"/>
    <property type="match status" value="1"/>
</dbReference>
<dbReference type="GO" id="GO:0003700">
    <property type="term" value="F:DNA-binding transcription factor activity"/>
    <property type="evidence" value="ECO:0007669"/>
    <property type="project" value="InterPro"/>
</dbReference>
<evidence type="ECO:0000313" key="6">
    <source>
        <dbReference type="Proteomes" id="UP000823895"/>
    </source>
</evidence>
<dbReference type="InterPro" id="IPR016943">
    <property type="entry name" value="UCP030050_HTH"/>
</dbReference>
<protein>
    <submittedName>
        <fullName evidence="5">Winged helix-turn-helix transcriptional regulator</fullName>
    </submittedName>
</protein>
<evidence type="ECO:0000259" key="4">
    <source>
        <dbReference type="PROSITE" id="PS50987"/>
    </source>
</evidence>
<dbReference type="InterPro" id="IPR001845">
    <property type="entry name" value="HTH_ArsR_DNA-bd_dom"/>
</dbReference>
<dbReference type="InterPro" id="IPR036390">
    <property type="entry name" value="WH_DNA-bd_sf"/>
</dbReference>
<dbReference type="CDD" id="cd00090">
    <property type="entry name" value="HTH_ARSR"/>
    <property type="match status" value="1"/>
</dbReference>
<dbReference type="EMBL" id="DWWI01000054">
    <property type="protein sequence ID" value="HJC42524.1"/>
    <property type="molecule type" value="Genomic_DNA"/>
</dbReference>
<comment type="caution">
    <text evidence="5">The sequence shown here is derived from an EMBL/GenBank/DDBJ whole genome shotgun (WGS) entry which is preliminary data.</text>
</comment>
<dbReference type="InterPro" id="IPR036388">
    <property type="entry name" value="WH-like_DNA-bd_sf"/>
</dbReference>
<name>A0A9D2T1W6_9FIRM</name>
<reference evidence="5" key="2">
    <citation type="submission" date="2021-04" db="EMBL/GenBank/DDBJ databases">
        <authorList>
            <person name="Gilroy R."/>
        </authorList>
    </citation>
    <scope>NUCLEOTIDE SEQUENCE</scope>
    <source>
        <strain evidence="5">CHK165-2605</strain>
    </source>
</reference>
<keyword evidence="2" id="KW-0238">DNA-binding</keyword>
<dbReference type="PROSITE" id="PS50987">
    <property type="entry name" value="HTH_ARSR_2"/>
    <property type="match status" value="1"/>
</dbReference>
<sequence length="306" mass="34459">MLHIKNLDEGLPVFKALGSELRINIVKLLLENREMNMNELASALGITNGALTSHIKKLEESGIIQVLAERGGHGNQKLCRVAVDKILFEIDSDETEDENNIYNTEVKVGHYSNYEVYPTCGLATDQALIGEVDDPRYFAHPDRIKAQILWFTKGYIEYLVPNLLPSATKIDQITLSLELSSEAPGINNDWPSDISFFLNDVKIGTWTSPGDYGDVQGIFTPDWWFPNWNQYGLLKMIVINKKGTFVDGLKISDVNIRQFNLDYKSSIRVKFQIEEDAKNVGGLTIFGSGFGNYNQDIKVRIAYSPM</sequence>
<organism evidence="5 6">
    <name type="scientific">Candidatus Mediterraneibacter gallistercoris</name>
    <dbReference type="NCBI Taxonomy" id="2838671"/>
    <lineage>
        <taxon>Bacteria</taxon>
        <taxon>Bacillati</taxon>
        <taxon>Bacillota</taxon>
        <taxon>Clostridia</taxon>
        <taxon>Lachnospirales</taxon>
        <taxon>Lachnospiraceae</taxon>
        <taxon>Mediterraneibacter</taxon>
    </lineage>
</organism>
<proteinExistence type="predicted"/>
<accession>A0A9D2T1W6</accession>
<evidence type="ECO:0000256" key="3">
    <source>
        <dbReference type="ARBA" id="ARBA00023163"/>
    </source>
</evidence>
<dbReference type="GO" id="GO:0003677">
    <property type="term" value="F:DNA binding"/>
    <property type="evidence" value="ECO:0007669"/>
    <property type="project" value="UniProtKB-KW"/>
</dbReference>
<dbReference type="PANTHER" id="PTHR33154:SF38">
    <property type="entry name" value="HTH ARSR-TYPE DOMAIN-CONTAINING PROTEIN"/>
    <property type="match status" value="1"/>
</dbReference>